<organism evidence="4 5">
    <name type="scientific">Eilatimonas milleporae</name>
    <dbReference type="NCBI Taxonomy" id="911205"/>
    <lineage>
        <taxon>Bacteria</taxon>
        <taxon>Pseudomonadati</taxon>
        <taxon>Pseudomonadota</taxon>
        <taxon>Alphaproteobacteria</taxon>
        <taxon>Kordiimonadales</taxon>
        <taxon>Kordiimonadaceae</taxon>
        <taxon>Eilatimonas</taxon>
    </lineage>
</organism>
<dbReference type="Proteomes" id="UP000271227">
    <property type="component" value="Unassembled WGS sequence"/>
</dbReference>
<dbReference type="Pfam" id="PF04773">
    <property type="entry name" value="FecR"/>
    <property type="match status" value="1"/>
</dbReference>
<feature type="transmembrane region" description="Helical" evidence="1">
    <location>
        <begin position="98"/>
        <end position="119"/>
    </location>
</feature>
<dbReference type="FunCoup" id="A0A3M0CWW4">
    <property type="interactions" value="95"/>
</dbReference>
<feature type="domain" description="FecR protein" evidence="2">
    <location>
        <begin position="132"/>
        <end position="224"/>
    </location>
</feature>
<evidence type="ECO:0000256" key="1">
    <source>
        <dbReference type="SAM" id="Phobius"/>
    </source>
</evidence>
<keyword evidence="1" id="KW-0812">Transmembrane</keyword>
<comment type="caution">
    <text evidence="4">The sequence shown here is derived from an EMBL/GenBank/DDBJ whole genome shotgun (WGS) entry which is preliminary data.</text>
</comment>
<keyword evidence="5" id="KW-1185">Reference proteome</keyword>
<dbReference type="PIRSF" id="PIRSF018266">
    <property type="entry name" value="FecR"/>
    <property type="match status" value="1"/>
</dbReference>
<sequence>MNTLREDEKELSRIAHEWRERVQSASATDADHQALQTWLDQDSRHEDAYDRALTYWAAFDHLRPEDIDPDLMPSPSAVRQIPLLEKTRDLIAATRLRFAAMAAAIVIIALPATLFITAFESGIPTTNAELSTFTTGVSETKTVTLKDGTIVTLGALSEIEILMSHRKRSVQLKNGDAFFDVARDASRPFSVNAGDLTARALGTKFDVRSNGGVFRVAVAEGLVEVAYPYVLNGKAIDFKKRQMLGEGREIAATQKEGLRPVRDVAPDTVGVWRNRKLVYDGATLAELVADANRYDARRITLSDSALIFADETITASFDANNVDRMLRMLALSFPVTIDQSDPDIVRIRARDNEDG</sequence>
<dbReference type="InterPro" id="IPR006860">
    <property type="entry name" value="FecR"/>
</dbReference>
<evidence type="ECO:0000259" key="3">
    <source>
        <dbReference type="Pfam" id="PF16220"/>
    </source>
</evidence>
<evidence type="ECO:0000313" key="5">
    <source>
        <dbReference type="Proteomes" id="UP000271227"/>
    </source>
</evidence>
<accession>A0A3M0CWW4</accession>
<protein>
    <submittedName>
        <fullName evidence="4">FecR family protein</fullName>
    </submittedName>
</protein>
<dbReference type="RefSeq" id="WP_121937108.1">
    <property type="nucleotide sequence ID" value="NZ_REFR01000009.1"/>
</dbReference>
<dbReference type="InterPro" id="IPR032623">
    <property type="entry name" value="FecR_N"/>
</dbReference>
<dbReference type="PANTHER" id="PTHR30273">
    <property type="entry name" value="PERIPLASMIC SIGNAL SENSOR AND SIGMA FACTOR ACTIVATOR FECR-RELATED"/>
    <property type="match status" value="1"/>
</dbReference>
<dbReference type="InParanoid" id="A0A3M0CWW4"/>
<dbReference type="GO" id="GO:0016989">
    <property type="term" value="F:sigma factor antagonist activity"/>
    <property type="evidence" value="ECO:0007669"/>
    <property type="project" value="TreeGrafter"/>
</dbReference>
<dbReference type="InterPro" id="IPR012373">
    <property type="entry name" value="Ferrdict_sens_TM"/>
</dbReference>
<evidence type="ECO:0000259" key="2">
    <source>
        <dbReference type="Pfam" id="PF04773"/>
    </source>
</evidence>
<dbReference type="Gene3D" id="3.55.50.30">
    <property type="match status" value="1"/>
</dbReference>
<feature type="domain" description="FecR N-terminal" evidence="3">
    <location>
        <begin position="15"/>
        <end position="52"/>
    </location>
</feature>
<evidence type="ECO:0000313" key="4">
    <source>
        <dbReference type="EMBL" id="RMB11876.1"/>
    </source>
</evidence>
<dbReference type="PANTHER" id="PTHR30273:SF2">
    <property type="entry name" value="PROTEIN FECR"/>
    <property type="match status" value="1"/>
</dbReference>
<name>A0A3M0CWW4_9PROT</name>
<dbReference type="AlphaFoldDB" id="A0A3M0CWW4"/>
<gene>
    <name evidence="4" type="ORF">BXY39_0363</name>
</gene>
<dbReference type="EMBL" id="REFR01000009">
    <property type="protein sequence ID" value="RMB11876.1"/>
    <property type="molecule type" value="Genomic_DNA"/>
</dbReference>
<reference evidence="4 5" key="1">
    <citation type="submission" date="2018-10" db="EMBL/GenBank/DDBJ databases">
        <title>Genomic Encyclopedia of Archaeal and Bacterial Type Strains, Phase II (KMG-II): from individual species to whole genera.</title>
        <authorList>
            <person name="Goeker M."/>
        </authorList>
    </citation>
    <scope>NUCLEOTIDE SEQUENCE [LARGE SCALE GENOMIC DNA]</scope>
    <source>
        <strain evidence="4 5">DSM 25217</strain>
    </source>
</reference>
<keyword evidence="1" id="KW-0472">Membrane</keyword>
<proteinExistence type="predicted"/>
<dbReference type="OrthoDB" id="9798846at2"/>
<dbReference type="Pfam" id="PF16220">
    <property type="entry name" value="DUF4880"/>
    <property type="match status" value="1"/>
</dbReference>
<dbReference type="Gene3D" id="2.60.120.1440">
    <property type="match status" value="1"/>
</dbReference>
<keyword evidence="1" id="KW-1133">Transmembrane helix</keyword>